<proteinExistence type="predicted"/>
<keyword evidence="2" id="KW-1185">Reference proteome</keyword>
<evidence type="ECO:0008006" key="3">
    <source>
        <dbReference type="Google" id="ProtNLM"/>
    </source>
</evidence>
<dbReference type="RefSeq" id="WP_240832118.1">
    <property type="nucleotide sequence ID" value="NZ_JAKWBL010000004.1"/>
</dbReference>
<comment type="caution">
    <text evidence="1">The sequence shown here is derived from an EMBL/GenBank/DDBJ whole genome shotgun (WGS) entry which is preliminary data.</text>
</comment>
<organism evidence="1 2">
    <name type="scientific">Niabella ginsengisoli</name>
    <dbReference type="NCBI Taxonomy" id="522298"/>
    <lineage>
        <taxon>Bacteria</taxon>
        <taxon>Pseudomonadati</taxon>
        <taxon>Bacteroidota</taxon>
        <taxon>Chitinophagia</taxon>
        <taxon>Chitinophagales</taxon>
        <taxon>Chitinophagaceae</taxon>
        <taxon>Niabella</taxon>
    </lineage>
</organism>
<dbReference type="EMBL" id="JAKWBL010000004">
    <property type="protein sequence ID" value="MCH5600104.1"/>
    <property type="molecule type" value="Genomic_DNA"/>
</dbReference>
<accession>A0ABS9SNZ3</accession>
<sequence length="101" mass="11538">MKQLILLLLAGWISSCNNEYITQTETRSVDNNGKISRLSITRKLRMQDKLPVSVLTESTTQQTSSKSLDSIYYNANGKAMLVKSYKYKDGAWELIKSYRPL</sequence>
<gene>
    <name evidence="1" type="ORF">MKP09_20365</name>
</gene>
<reference evidence="1 2" key="1">
    <citation type="submission" date="2022-02" db="EMBL/GenBank/DDBJ databases">
        <authorList>
            <person name="Min J."/>
        </authorList>
    </citation>
    <scope>NUCLEOTIDE SEQUENCE [LARGE SCALE GENOMIC DNA]</scope>
    <source>
        <strain evidence="1 2">GR10-1</strain>
    </source>
</reference>
<protein>
    <recommendedName>
        <fullName evidence="3">DUF4595 domain-containing protein</fullName>
    </recommendedName>
</protein>
<name>A0ABS9SNZ3_9BACT</name>
<evidence type="ECO:0000313" key="2">
    <source>
        <dbReference type="Proteomes" id="UP001202248"/>
    </source>
</evidence>
<evidence type="ECO:0000313" key="1">
    <source>
        <dbReference type="EMBL" id="MCH5600104.1"/>
    </source>
</evidence>
<dbReference type="Proteomes" id="UP001202248">
    <property type="component" value="Unassembled WGS sequence"/>
</dbReference>
<dbReference type="PROSITE" id="PS51257">
    <property type="entry name" value="PROKAR_LIPOPROTEIN"/>
    <property type="match status" value="1"/>
</dbReference>